<evidence type="ECO:0000256" key="3">
    <source>
        <dbReference type="ARBA" id="ARBA00022676"/>
    </source>
</evidence>
<keyword evidence="5" id="KW-0812">Transmembrane</keyword>
<sequence>MWRLFGICKQQPSEQSQHQVSLLRVSSFSSSSVFRNTEVFSNTEDFRTQEIHIAAAVCGNRSAQGLTMMKSALIMCSHFIKFTLFVDSESNGILSETIKRWPDYILKRMSLDLRPVSYAEKWKTLFRPCSSARLFFPNWLKEVDSVLYVDADAVFLSSPLHIWQQFSKMNEMQMVALGPETQDYATGWYQKFAKHPYYGEFGLNAGVMLMNLTKMRQFGWEKYVGSVYEQYKTRIQYGDQDIINVIFHFHPEKLYIYPCNYNYISHQCAGKSLCKEAERQGIFILHGNADAFLSDRLPAIKAIYTSIQQHSFGDDLQILFANMRDNLVKTPASTCREVMSNLPMLLMVT</sequence>
<keyword evidence="9" id="KW-0325">Glycoprotein</keyword>
<dbReference type="Gene3D" id="3.90.550.10">
    <property type="entry name" value="Spore Coat Polysaccharide Biosynthesis Protein SpsA, Chain A"/>
    <property type="match status" value="1"/>
</dbReference>
<evidence type="ECO:0000256" key="8">
    <source>
        <dbReference type="ARBA" id="ARBA00023136"/>
    </source>
</evidence>
<comment type="catalytic activity">
    <reaction evidence="12">
        <text>3-O-(beta-D-glucosyl)-L-seryl-[EGF-like domain protein] + UDP-alpha-D-xylose = 3-O-[alpha-D-xylosyl-(1-&gt;3)-beta-D-glucosyl]-L-seryl-[EGF-like domain protein] + UDP + H(+)</text>
        <dbReference type="Rhea" id="RHEA:56064"/>
        <dbReference type="Rhea" id="RHEA-COMP:14610"/>
        <dbReference type="Rhea" id="RHEA-COMP:14611"/>
        <dbReference type="ChEBI" id="CHEBI:15378"/>
        <dbReference type="ChEBI" id="CHEBI:57632"/>
        <dbReference type="ChEBI" id="CHEBI:58223"/>
        <dbReference type="ChEBI" id="CHEBI:140575"/>
        <dbReference type="ChEBI" id="CHEBI:140576"/>
        <dbReference type="EC" id="2.4.2.42"/>
    </reaction>
</comment>
<evidence type="ECO:0000313" key="14">
    <source>
        <dbReference type="Proteomes" id="UP000820818"/>
    </source>
</evidence>
<dbReference type="PANTHER" id="PTHR46012:SF2">
    <property type="entry name" value="IP22168P"/>
    <property type="match status" value="1"/>
</dbReference>
<evidence type="ECO:0000256" key="4">
    <source>
        <dbReference type="ARBA" id="ARBA00022679"/>
    </source>
</evidence>
<proteinExistence type="inferred from homology"/>
<evidence type="ECO:0000256" key="7">
    <source>
        <dbReference type="ARBA" id="ARBA00022989"/>
    </source>
</evidence>
<dbReference type="EC" id="2.4.2.42" evidence="11"/>
<dbReference type="InterPro" id="IPR051993">
    <property type="entry name" value="Glycosyltransferase_8"/>
</dbReference>
<dbReference type="PANTHER" id="PTHR46012">
    <property type="entry name" value="IP22168P"/>
    <property type="match status" value="1"/>
</dbReference>
<keyword evidence="8" id="KW-0472">Membrane</keyword>
<dbReference type="Pfam" id="PF01501">
    <property type="entry name" value="Glyco_transf_8"/>
    <property type="match status" value="1"/>
</dbReference>
<gene>
    <name evidence="13" type="ORF">GHT06_010090</name>
</gene>
<dbReference type="EMBL" id="WJBH02000002">
    <property type="protein sequence ID" value="KAI9562636.1"/>
    <property type="molecule type" value="Genomic_DNA"/>
</dbReference>
<keyword evidence="3" id="KW-0328">Glycosyltransferase</keyword>
<dbReference type="InterPro" id="IPR029044">
    <property type="entry name" value="Nucleotide-diphossugar_trans"/>
</dbReference>
<evidence type="ECO:0000256" key="2">
    <source>
        <dbReference type="ARBA" id="ARBA00006351"/>
    </source>
</evidence>
<protein>
    <recommendedName>
        <fullName evidence="11">UDP-D-xylose:beta-D-glucoside alpha-1,3-D-xylosyltransferase</fullName>
        <ecNumber evidence="11">2.4.2.42</ecNumber>
    </recommendedName>
</protein>
<evidence type="ECO:0000256" key="12">
    <source>
        <dbReference type="ARBA" id="ARBA00049181"/>
    </source>
</evidence>
<dbReference type="Proteomes" id="UP000820818">
    <property type="component" value="Linkage Group LG2"/>
</dbReference>
<keyword evidence="4" id="KW-0808">Transferase</keyword>
<evidence type="ECO:0000256" key="11">
    <source>
        <dbReference type="ARBA" id="ARBA00038854"/>
    </source>
</evidence>
<reference evidence="13 14" key="1">
    <citation type="submission" date="2022-05" db="EMBL/GenBank/DDBJ databases">
        <title>A multi-omics perspective on studying reproductive biology in Daphnia sinensis.</title>
        <authorList>
            <person name="Jia J."/>
        </authorList>
    </citation>
    <scope>NUCLEOTIDE SEQUENCE [LARGE SCALE GENOMIC DNA]</scope>
    <source>
        <strain evidence="13 14">WSL</strain>
    </source>
</reference>
<dbReference type="GO" id="GO:0140563">
    <property type="term" value="F:UDP-D-xylose:beta-D-glucoside alpha-1,3-D-xylosyltransferase activity"/>
    <property type="evidence" value="ECO:0007669"/>
    <property type="project" value="UniProtKB-EC"/>
</dbReference>
<evidence type="ECO:0000256" key="10">
    <source>
        <dbReference type="ARBA" id="ARBA00037301"/>
    </source>
</evidence>
<accession>A0AAD5PWN3</accession>
<evidence type="ECO:0000256" key="5">
    <source>
        <dbReference type="ARBA" id="ARBA00022692"/>
    </source>
</evidence>
<name>A0AAD5PWN3_9CRUS</name>
<evidence type="ECO:0000256" key="1">
    <source>
        <dbReference type="ARBA" id="ARBA00004606"/>
    </source>
</evidence>
<evidence type="ECO:0000256" key="6">
    <source>
        <dbReference type="ARBA" id="ARBA00022968"/>
    </source>
</evidence>
<keyword evidence="14" id="KW-1185">Reference proteome</keyword>
<organism evidence="13 14">
    <name type="scientific">Daphnia sinensis</name>
    <dbReference type="NCBI Taxonomy" id="1820382"/>
    <lineage>
        <taxon>Eukaryota</taxon>
        <taxon>Metazoa</taxon>
        <taxon>Ecdysozoa</taxon>
        <taxon>Arthropoda</taxon>
        <taxon>Crustacea</taxon>
        <taxon>Branchiopoda</taxon>
        <taxon>Diplostraca</taxon>
        <taxon>Cladocera</taxon>
        <taxon>Anomopoda</taxon>
        <taxon>Daphniidae</taxon>
        <taxon>Daphnia</taxon>
        <taxon>Daphnia similis group</taxon>
    </lineage>
</organism>
<dbReference type="InterPro" id="IPR002495">
    <property type="entry name" value="Glyco_trans_8"/>
</dbReference>
<comment type="function">
    <text evidence="10">Glycosyltransferase which elongates the O-linked glucose attached to EGF-like repeats in the extracellular domain of Notch proteins by catalyzing the addition of xylose.</text>
</comment>
<comment type="similarity">
    <text evidence="2">Belongs to the glycosyltransferase 8 family.</text>
</comment>
<keyword evidence="7" id="KW-1133">Transmembrane helix</keyword>
<comment type="caution">
    <text evidence="13">The sequence shown here is derived from an EMBL/GenBank/DDBJ whole genome shotgun (WGS) entry which is preliminary data.</text>
</comment>
<dbReference type="AlphaFoldDB" id="A0AAD5PWN3"/>
<comment type="subcellular location">
    <subcellularLocation>
        <location evidence="1">Membrane</location>
        <topology evidence="1">Single-pass type II membrane protein</topology>
    </subcellularLocation>
</comment>
<dbReference type="GO" id="GO:0016266">
    <property type="term" value="P:protein O-linked glycosylation via N-acetyl-galactosamine"/>
    <property type="evidence" value="ECO:0007669"/>
    <property type="project" value="TreeGrafter"/>
</dbReference>
<keyword evidence="6" id="KW-0735">Signal-anchor</keyword>
<evidence type="ECO:0000313" key="13">
    <source>
        <dbReference type="EMBL" id="KAI9562636.1"/>
    </source>
</evidence>
<dbReference type="GO" id="GO:0016020">
    <property type="term" value="C:membrane"/>
    <property type="evidence" value="ECO:0007669"/>
    <property type="project" value="UniProtKB-SubCell"/>
</dbReference>
<dbReference type="SUPFAM" id="SSF53448">
    <property type="entry name" value="Nucleotide-diphospho-sugar transferases"/>
    <property type="match status" value="1"/>
</dbReference>
<evidence type="ECO:0000256" key="9">
    <source>
        <dbReference type="ARBA" id="ARBA00023180"/>
    </source>
</evidence>